<comment type="caution">
    <text evidence="1">The sequence shown here is derived from an EMBL/GenBank/DDBJ whole genome shotgun (WGS) entry which is preliminary data.</text>
</comment>
<name>A0A8X6KA78_TRICU</name>
<keyword evidence="2" id="KW-1185">Reference proteome</keyword>
<protein>
    <submittedName>
        <fullName evidence="1">Zinc finger BED domain-containing protein 5</fullName>
    </submittedName>
</protein>
<reference evidence="1" key="1">
    <citation type="submission" date="2020-07" db="EMBL/GenBank/DDBJ databases">
        <title>Multicomponent nature underlies the extraordinary mechanical properties of spider dragline silk.</title>
        <authorList>
            <person name="Kono N."/>
            <person name="Nakamura H."/>
            <person name="Mori M."/>
            <person name="Yoshida Y."/>
            <person name="Ohtoshi R."/>
            <person name="Malay A.D."/>
            <person name="Moran D.A.P."/>
            <person name="Tomita M."/>
            <person name="Numata K."/>
            <person name="Arakawa K."/>
        </authorList>
    </citation>
    <scope>NUCLEOTIDE SEQUENCE</scope>
</reference>
<dbReference type="OrthoDB" id="7381979at2759"/>
<dbReference type="EMBL" id="BMAO01010456">
    <property type="protein sequence ID" value="GFQ67384.1"/>
    <property type="molecule type" value="Genomic_DNA"/>
</dbReference>
<evidence type="ECO:0000313" key="2">
    <source>
        <dbReference type="Proteomes" id="UP000887116"/>
    </source>
</evidence>
<dbReference type="AlphaFoldDB" id="A0A8X6KA78"/>
<proteinExistence type="predicted"/>
<evidence type="ECO:0000313" key="1">
    <source>
        <dbReference type="EMBL" id="GFQ67384.1"/>
    </source>
</evidence>
<gene>
    <name evidence="1" type="primary">ZBED5_256</name>
    <name evidence="1" type="ORF">TNCT_486501</name>
</gene>
<dbReference type="Proteomes" id="UP000887116">
    <property type="component" value="Unassembled WGS sequence"/>
</dbReference>
<organism evidence="1 2">
    <name type="scientific">Trichonephila clavata</name>
    <name type="common">Joro spider</name>
    <name type="synonym">Nephila clavata</name>
    <dbReference type="NCBI Taxonomy" id="2740835"/>
    <lineage>
        <taxon>Eukaryota</taxon>
        <taxon>Metazoa</taxon>
        <taxon>Ecdysozoa</taxon>
        <taxon>Arthropoda</taxon>
        <taxon>Chelicerata</taxon>
        <taxon>Arachnida</taxon>
        <taxon>Araneae</taxon>
        <taxon>Araneomorphae</taxon>
        <taxon>Entelegynae</taxon>
        <taxon>Araneoidea</taxon>
        <taxon>Nephilidae</taxon>
        <taxon>Trichonephila</taxon>
    </lineage>
</organism>
<sequence>MNFQFRTTTASSSSFGQVVSTKRRKYDTSCLSFGFTSTGEEEAPDAVCLLCNKILANSSLAPAKLLRHLEKNHPTDKVKDIFFKKKLESRNKSKSFMVKKIQNR</sequence>
<accession>A0A8X6KA78</accession>